<sequence>MTSHHQTMESSRLAANEHFKNGRLQEAAVLYTSALEVVFTNFPRTKLGKSTTTTLPQDLLDEFTKSAGNVATCLHKLKKFGDCAAVCHRALQVNPFLAKCHAFLGMSLMDEAALSSSSSSSRGVVVAREEAHMHLCRAMFLLPAMTAQLTPYITMLVDTLSKDYETCANRDASVSPAVVTSSSVASVREAAQGCGHGVFVDAATIDAATPIASLLHPFSVVSYSETDGLGVCVACATPNTVGNDDGLHCPQCKRVWFCSDSCRASYSIQHAEHECAVFVKLTEMVKQIEVRQLDVPNDFEDIATHCIVTRSAMKVKKSGYERIQKLENHMVEVSQTLAPIGSLMKDLFPNESEEFIAQLVGAVRCNALEVCDATGLGIGQALHTTGLASFFNHSCAPNCAIDHRSQSILTTRTVRKDEELSIAYIPQLYWPMNLRREGLADRFFFTCRCRRCSAAESGEDVMESVLCGTLPNARPNATDYYHAVIETLCSGVRSRHVSDIDKGVLKELLDTRTEAEKHLMPCHYTLQDLRNTLTFVYSVMGMAPDSRRSCSEELLLWESLIPGRLPVKLDKLRNAAMCRDIEEQNNSTAAAVSSGSEEVAVRVSDAAVEALSALLPRYSSMYGL</sequence>
<dbReference type="Pfam" id="PF00856">
    <property type="entry name" value="SET"/>
    <property type="match status" value="1"/>
</dbReference>
<keyword evidence="3" id="KW-0862">Zinc</keyword>
<accession>A0A0S4IJK9</accession>
<dbReference type="InterPro" id="IPR011990">
    <property type="entry name" value="TPR-like_helical_dom_sf"/>
</dbReference>
<dbReference type="Gene3D" id="6.10.140.2220">
    <property type="match status" value="1"/>
</dbReference>
<dbReference type="Proteomes" id="UP000051952">
    <property type="component" value="Unassembled WGS sequence"/>
</dbReference>
<evidence type="ECO:0000256" key="1">
    <source>
        <dbReference type="ARBA" id="ARBA00022723"/>
    </source>
</evidence>
<dbReference type="SUPFAM" id="SSF82199">
    <property type="entry name" value="SET domain"/>
    <property type="match status" value="1"/>
</dbReference>
<evidence type="ECO:0000256" key="2">
    <source>
        <dbReference type="ARBA" id="ARBA00022771"/>
    </source>
</evidence>
<dbReference type="GO" id="GO:0005634">
    <property type="term" value="C:nucleus"/>
    <property type="evidence" value="ECO:0007669"/>
    <property type="project" value="TreeGrafter"/>
</dbReference>
<evidence type="ECO:0000256" key="3">
    <source>
        <dbReference type="ARBA" id="ARBA00022833"/>
    </source>
</evidence>
<keyword evidence="2" id="KW-0863">Zinc-finger</keyword>
<dbReference type="PANTHER" id="PTHR12197">
    <property type="entry name" value="HISTONE-LYSINE N-METHYLTRANSFERASE SMYD"/>
    <property type="match status" value="1"/>
</dbReference>
<dbReference type="SUPFAM" id="SSF48452">
    <property type="entry name" value="TPR-like"/>
    <property type="match status" value="1"/>
</dbReference>
<evidence type="ECO:0000259" key="4">
    <source>
        <dbReference type="PROSITE" id="PS50280"/>
    </source>
</evidence>
<dbReference type="InterPro" id="IPR050869">
    <property type="entry name" value="H3K4_H4K5_MeTrfase"/>
</dbReference>
<dbReference type="EMBL" id="CYKH01000208">
    <property type="protein sequence ID" value="CUE89232.1"/>
    <property type="molecule type" value="Genomic_DNA"/>
</dbReference>
<gene>
    <name evidence="5" type="ORF">BSAL_57140</name>
</gene>
<dbReference type="OMA" id="AYIPQLY"/>
<dbReference type="GO" id="GO:0008270">
    <property type="term" value="F:zinc ion binding"/>
    <property type="evidence" value="ECO:0007669"/>
    <property type="project" value="UniProtKB-KW"/>
</dbReference>
<dbReference type="Gene3D" id="2.170.270.10">
    <property type="entry name" value="SET domain"/>
    <property type="match status" value="1"/>
</dbReference>
<dbReference type="PROSITE" id="PS01360">
    <property type="entry name" value="ZF_MYND_1"/>
    <property type="match status" value="1"/>
</dbReference>
<keyword evidence="1" id="KW-0479">Metal-binding</keyword>
<feature type="domain" description="SET" evidence="4">
    <location>
        <begin position="176"/>
        <end position="425"/>
    </location>
</feature>
<protein>
    <recommendedName>
        <fullName evidence="4">SET domain-containing protein</fullName>
    </recommendedName>
</protein>
<name>A0A0S4IJK9_BODSA</name>
<dbReference type="Gene3D" id="1.25.40.10">
    <property type="entry name" value="Tetratricopeptide repeat domain"/>
    <property type="match status" value="1"/>
</dbReference>
<dbReference type="PROSITE" id="PS50280">
    <property type="entry name" value="SET"/>
    <property type="match status" value="1"/>
</dbReference>
<reference evidence="6" key="1">
    <citation type="submission" date="2015-09" db="EMBL/GenBank/DDBJ databases">
        <authorList>
            <consortium name="Pathogen Informatics"/>
        </authorList>
    </citation>
    <scope>NUCLEOTIDE SEQUENCE [LARGE SCALE GENOMIC DNA]</scope>
    <source>
        <strain evidence="6">Lake Konstanz</strain>
    </source>
</reference>
<dbReference type="PANTHER" id="PTHR12197:SF268">
    <property type="entry name" value="SET DOMAIN-CONTAINING PROTEIN"/>
    <property type="match status" value="1"/>
</dbReference>
<dbReference type="InterPro" id="IPR001214">
    <property type="entry name" value="SET_dom"/>
</dbReference>
<keyword evidence="6" id="KW-1185">Reference proteome</keyword>
<dbReference type="InterPro" id="IPR002893">
    <property type="entry name" value="Znf_MYND"/>
</dbReference>
<dbReference type="CDD" id="cd20071">
    <property type="entry name" value="SET_SMYD"/>
    <property type="match status" value="1"/>
</dbReference>
<dbReference type="Gene3D" id="1.10.220.160">
    <property type="match status" value="1"/>
</dbReference>
<dbReference type="VEuPathDB" id="TriTrypDB:BSAL_57140"/>
<proteinExistence type="predicted"/>
<evidence type="ECO:0000313" key="5">
    <source>
        <dbReference type="EMBL" id="CUE89232.1"/>
    </source>
</evidence>
<evidence type="ECO:0000313" key="6">
    <source>
        <dbReference type="Proteomes" id="UP000051952"/>
    </source>
</evidence>
<dbReference type="OrthoDB" id="5945798at2759"/>
<organism evidence="5 6">
    <name type="scientific">Bodo saltans</name>
    <name type="common">Flagellated protozoan</name>
    <dbReference type="NCBI Taxonomy" id="75058"/>
    <lineage>
        <taxon>Eukaryota</taxon>
        <taxon>Discoba</taxon>
        <taxon>Euglenozoa</taxon>
        <taxon>Kinetoplastea</taxon>
        <taxon>Metakinetoplastina</taxon>
        <taxon>Eubodonida</taxon>
        <taxon>Bodonidae</taxon>
        <taxon>Bodo</taxon>
    </lineage>
</organism>
<dbReference type="AlphaFoldDB" id="A0A0S4IJK9"/>
<dbReference type="InterPro" id="IPR046341">
    <property type="entry name" value="SET_dom_sf"/>
</dbReference>